<evidence type="ECO:0000256" key="13">
    <source>
        <dbReference type="PIRSR" id="PIRSR602401-1"/>
    </source>
</evidence>
<evidence type="ECO:0000313" key="15">
    <source>
        <dbReference type="EMBL" id="OJT06167.1"/>
    </source>
</evidence>
<dbReference type="PANTHER" id="PTHR46300:SF2">
    <property type="entry name" value="CYTOCHROME P450 MONOOXYGENASE ALNH-RELATED"/>
    <property type="match status" value="1"/>
</dbReference>
<dbReference type="InterPro" id="IPR036396">
    <property type="entry name" value="Cyt_P450_sf"/>
</dbReference>
<dbReference type="PROSITE" id="PS00086">
    <property type="entry name" value="CYTOCHROME_P450"/>
    <property type="match status" value="1"/>
</dbReference>
<keyword evidence="12" id="KW-0472">Membrane</keyword>
<dbReference type="Pfam" id="PF00067">
    <property type="entry name" value="p450"/>
    <property type="match status" value="1"/>
</dbReference>
<evidence type="ECO:0000256" key="7">
    <source>
        <dbReference type="ARBA" id="ARBA00022723"/>
    </source>
</evidence>
<keyword evidence="6" id="KW-0812">Transmembrane</keyword>
<keyword evidence="8" id="KW-1133">Transmembrane helix</keyword>
<gene>
    <name evidence="15" type="ORF">TRAPUB_2991</name>
</gene>
<proteinExistence type="inferred from homology"/>
<evidence type="ECO:0000256" key="6">
    <source>
        <dbReference type="ARBA" id="ARBA00022692"/>
    </source>
</evidence>
<dbReference type="EMBL" id="MNAD01001352">
    <property type="protein sequence ID" value="OJT06167.1"/>
    <property type="molecule type" value="Genomic_DNA"/>
</dbReference>
<dbReference type="OrthoDB" id="3255500at2759"/>
<name>A0A1M2VF55_TRAPU</name>
<dbReference type="STRING" id="154538.A0A1M2VF55"/>
<evidence type="ECO:0000256" key="9">
    <source>
        <dbReference type="ARBA" id="ARBA00023002"/>
    </source>
</evidence>
<keyword evidence="10 13" id="KW-0408">Iron</keyword>
<keyword evidence="16" id="KW-1185">Reference proteome</keyword>
<reference evidence="15 16" key="1">
    <citation type="submission" date="2016-10" db="EMBL/GenBank/DDBJ databases">
        <title>Genome sequence of the basidiomycete white-rot fungus Trametes pubescens.</title>
        <authorList>
            <person name="Makela M.R."/>
            <person name="Granchi Z."/>
            <person name="Peng M."/>
            <person name="De Vries R.P."/>
            <person name="Grigoriev I."/>
            <person name="Riley R."/>
            <person name="Hilden K."/>
        </authorList>
    </citation>
    <scope>NUCLEOTIDE SEQUENCE [LARGE SCALE GENOMIC DNA]</scope>
    <source>
        <strain evidence="15 16">FBCC735</strain>
    </source>
</reference>
<evidence type="ECO:0000256" key="12">
    <source>
        <dbReference type="ARBA" id="ARBA00023136"/>
    </source>
</evidence>
<dbReference type="GO" id="GO:0016705">
    <property type="term" value="F:oxidoreductase activity, acting on paired donors, with incorporation or reduction of molecular oxygen"/>
    <property type="evidence" value="ECO:0007669"/>
    <property type="project" value="InterPro"/>
</dbReference>
<dbReference type="Proteomes" id="UP000184267">
    <property type="component" value="Unassembled WGS sequence"/>
</dbReference>
<dbReference type="PRINTS" id="PR00463">
    <property type="entry name" value="EP450I"/>
</dbReference>
<evidence type="ECO:0000256" key="4">
    <source>
        <dbReference type="ARBA" id="ARBA00010617"/>
    </source>
</evidence>
<feature type="binding site" description="axial binding residue" evidence="13">
    <location>
        <position position="133"/>
    </location>
    <ligand>
        <name>heme</name>
        <dbReference type="ChEBI" id="CHEBI:30413"/>
    </ligand>
    <ligandPart>
        <name>Fe</name>
        <dbReference type="ChEBI" id="CHEBI:18248"/>
    </ligandPart>
</feature>
<sequence>MSHFILAMVKYPAAMRKAQAEIDGLTGGRRLPTPDDRPALPYVEAVLRECLRWTAPVPLGLPHRLMEDDVYQGRTIPKGTLIFANIWRMTRDPAVFVDPEAFIPERYLEVVDDTIAKKRDPWSYVFGFGRRKCPGSHLADASLWLVMACMLATLDFEKATDASGNIIEPQQEYNNATFRYPRAR</sequence>
<comment type="caution">
    <text evidence="15">The sequence shown here is derived from an EMBL/GenBank/DDBJ whole genome shotgun (WGS) entry which is preliminary data.</text>
</comment>
<evidence type="ECO:0000256" key="11">
    <source>
        <dbReference type="ARBA" id="ARBA00023033"/>
    </source>
</evidence>
<comment type="cofactor">
    <cofactor evidence="1 13">
        <name>heme</name>
        <dbReference type="ChEBI" id="CHEBI:30413"/>
    </cofactor>
</comment>
<dbReference type="OMA" id="PAMWENP"/>
<evidence type="ECO:0000313" key="16">
    <source>
        <dbReference type="Proteomes" id="UP000184267"/>
    </source>
</evidence>
<dbReference type="AlphaFoldDB" id="A0A1M2VF55"/>
<comment type="pathway">
    <text evidence="3">Secondary metabolite biosynthesis.</text>
</comment>
<keyword evidence="7 13" id="KW-0479">Metal-binding</keyword>
<comment type="similarity">
    <text evidence="4 14">Belongs to the cytochrome P450 family.</text>
</comment>
<accession>A0A1M2VF55</accession>
<dbReference type="InterPro" id="IPR001128">
    <property type="entry name" value="Cyt_P450"/>
</dbReference>
<evidence type="ECO:0000256" key="8">
    <source>
        <dbReference type="ARBA" id="ARBA00022989"/>
    </source>
</evidence>
<organism evidence="15 16">
    <name type="scientific">Trametes pubescens</name>
    <name type="common">White-rot fungus</name>
    <dbReference type="NCBI Taxonomy" id="154538"/>
    <lineage>
        <taxon>Eukaryota</taxon>
        <taxon>Fungi</taxon>
        <taxon>Dikarya</taxon>
        <taxon>Basidiomycota</taxon>
        <taxon>Agaricomycotina</taxon>
        <taxon>Agaricomycetes</taxon>
        <taxon>Polyporales</taxon>
        <taxon>Polyporaceae</taxon>
        <taxon>Trametes</taxon>
    </lineage>
</organism>
<dbReference type="GO" id="GO:0020037">
    <property type="term" value="F:heme binding"/>
    <property type="evidence" value="ECO:0007669"/>
    <property type="project" value="InterPro"/>
</dbReference>
<evidence type="ECO:0000256" key="14">
    <source>
        <dbReference type="RuleBase" id="RU000461"/>
    </source>
</evidence>
<dbReference type="GO" id="GO:0005506">
    <property type="term" value="F:iron ion binding"/>
    <property type="evidence" value="ECO:0007669"/>
    <property type="project" value="InterPro"/>
</dbReference>
<dbReference type="InterPro" id="IPR002401">
    <property type="entry name" value="Cyt_P450_E_grp-I"/>
</dbReference>
<dbReference type="SUPFAM" id="SSF48264">
    <property type="entry name" value="Cytochrome P450"/>
    <property type="match status" value="1"/>
</dbReference>
<evidence type="ECO:0000256" key="3">
    <source>
        <dbReference type="ARBA" id="ARBA00005179"/>
    </source>
</evidence>
<keyword evidence="5 13" id="KW-0349">Heme</keyword>
<evidence type="ECO:0000256" key="5">
    <source>
        <dbReference type="ARBA" id="ARBA00022617"/>
    </source>
</evidence>
<keyword evidence="9 14" id="KW-0560">Oxidoreductase</keyword>
<comment type="subcellular location">
    <subcellularLocation>
        <location evidence="2">Membrane</location>
    </subcellularLocation>
</comment>
<dbReference type="PANTHER" id="PTHR46300">
    <property type="entry name" value="P450, PUTATIVE (EUROFUNG)-RELATED-RELATED"/>
    <property type="match status" value="1"/>
</dbReference>
<keyword evidence="11 14" id="KW-0503">Monooxygenase</keyword>
<dbReference type="InterPro" id="IPR050364">
    <property type="entry name" value="Cytochrome_P450_fung"/>
</dbReference>
<protein>
    <submittedName>
        <fullName evidence="15">O-methylsterigmatocystin oxidoreductase</fullName>
    </submittedName>
</protein>
<dbReference type="Gene3D" id="1.10.630.10">
    <property type="entry name" value="Cytochrome P450"/>
    <property type="match status" value="1"/>
</dbReference>
<evidence type="ECO:0000256" key="10">
    <source>
        <dbReference type="ARBA" id="ARBA00023004"/>
    </source>
</evidence>
<dbReference type="GO" id="GO:0004497">
    <property type="term" value="F:monooxygenase activity"/>
    <property type="evidence" value="ECO:0007669"/>
    <property type="project" value="UniProtKB-KW"/>
</dbReference>
<dbReference type="GO" id="GO:0016020">
    <property type="term" value="C:membrane"/>
    <property type="evidence" value="ECO:0007669"/>
    <property type="project" value="UniProtKB-SubCell"/>
</dbReference>
<evidence type="ECO:0000256" key="1">
    <source>
        <dbReference type="ARBA" id="ARBA00001971"/>
    </source>
</evidence>
<dbReference type="PRINTS" id="PR00385">
    <property type="entry name" value="P450"/>
</dbReference>
<evidence type="ECO:0000256" key="2">
    <source>
        <dbReference type="ARBA" id="ARBA00004370"/>
    </source>
</evidence>
<dbReference type="InterPro" id="IPR017972">
    <property type="entry name" value="Cyt_P450_CS"/>
</dbReference>